<proteinExistence type="predicted"/>
<evidence type="ECO:0000313" key="2">
    <source>
        <dbReference type="Proteomes" id="UP000029120"/>
    </source>
</evidence>
<evidence type="ECO:0000313" key="1">
    <source>
        <dbReference type="EMBL" id="KFK29515.1"/>
    </source>
</evidence>
<gene>
    <name evidence="1" type="ordered locus">AALP_Aa7g144300</name>
</gene>
<dbReference type="Gramene" id="KFK29515">
    <property type="protein sequence ID" value="KFK29515"/>
    <property type="gene ID" value="AALP_AA7G144300"/>
</dbReference>
<dbReference type="Proteomes" id="UP000029120">
    <property type="component" value="Chromosome 7"/>
</dbReference>
<organism evidence="1 2">
    <name type="scientific">Arabis alpina</name>
    <name type="common">Alpine rock-cress</name>
    <dbReference type="NCBI Taxonomy" id="50452"/>
    <lineage>
        <taxon>Eukaryota</taxon>
        <taxon>Viridiplantae</taxon>
        <taxon>Streptophyta</taxon>
        <taxon>Embryophyta</taxon>
        <taxon>Tracheophyta</taxon>
        <taxon>Spermatophyta</taxon>
        <taxon>Magnoliopsida</taxon>
        <taxon>eudicotyledons</taxon>
        <taxon>Gunneridae</taxon>
        <taxon>Pentapetalae</taxon>
        <taxon>rosids</taxon>
        <taxon>malvids</taxon>
        <taxon>Brassicales</taxon>
        <taxon>Brassicaceae</taxon>
        <taxon>Arabideae</taxon>
        <taxon>Arabis</taxon>
    </lineage>
</organism>
<accession>A0A087GI13</accession>
<protein>
    <submittedName>
        <fullName evidence="1">Uncharacterized protein</fullName>
    </submittedName>
</protein>
<dbReference type="EMBL" id="CM002875">
    <property type="protein sequence ID" value="KFK29515.1"/>
    <property type="molecule type" value="Genomic_DNA"/>
</dbReference>
<keyword evidence="2" id="KW-1185">Reference proteome</keyword>
<name>A0A087GI13_ARAAL</name>
<reference evidence="2" key="1">
    <citation type="journal article" date="2015" name="Nat. Plants">
        <title>Genome expansion of Arabis alpina linked with retrotransposition and reduced symmetric DNA methylation.</title>
        <authorList>
            <person name="Willing E.M."/>
            <person name="Rawat V."/>
            <person name="Mandakova T."/>
            <person name="Maumus F."/>
            <person name="James G.V."/>
            <person name="Nordstroem K.J."/>
            <person name="Becker C."/>
            <person name="Warthmann N."/>
            <person name="Chica C."/>
            <person name="Szarzynska B."/>
            <person name="Zytnicki M."/>
            <person name="Albani M.C."/>
            <person name="Kiefer C."/>
            <person name="Bergonzi S."/>
            <person name="Castaings L."/>
            <person name="Mateos J.L."/>
            <person name="Berns M.C."/>
            <person name="Bujdoso N."/>
            <person name="Piofczyk T."/>
            <person name="de Lorenzo L."/>
            <person name="Barrero-Sicilia C."/>
            <person name="Mateos I."/>
            <person name="Piednoel M."/>
            <person name="Hagmann J."/>
            <person name="Chen-Min-Tao R."/>
            <person name="Iglesias-Fernandez R."/>
            <person name="Schuster S.C."/>
            <person name="Alonso-Blanco C."/>
            <person name="Roudier F."/>
            <person name="Carbonero P."/>
            <person name="Paz-Ares J."/>
            <person name="Davis S.J."/>
            <person name="Pecinka A."/>
            <person name="Quesneville H."/>
            <person name="Colot V."/>
            <person name="Lysak M.A."/>
            <person name="Weigel D."/>
            <person name="Coupland G."/>
            <person name="Schneeberger K."/>
        </authorList>
    </citation>
    <scope>NUCLEOTIDE SEQUENCE [LARGE SCALE GENOMIC DNA]</scope>
    <source>
        <strain evidence="2">cv. Pajares</strain>
    </source>
</reference>
<dbReference type="AlphaFoldDB" id="A0A087GI13"/>
<sequence length="62" mass="7057">MTQFFSGDNDGYVQTNRFHFPSKFDKTYWVGICVGCLASPLNIIDCDHNDGTIAKKINFFCD</sequence>